<name>A0A7X4Y9L7_9BACT</name>
<dbReference type="EMBL" id="JAAAPK010000002">
    <property type="protein sequence ID" value="NBC40297.1"/>
    <property type="molecule type" value="Genomic_DNA"/>
</dbReference>
<dbReference type="Proteomes" id="UP000537825">
    <property type="component" value="Unassembled WGS sequence"/>
</dbReference>
<dbReference type="InterPro" id="IPR010131">
    <property type="entry name" value="MdtP/NodT-like"/>
</dbReference>
<sequence length="446" mass="49553">MEVATLVEERTGLKTRWNQGTPEDAQVQQHLDALLAGDLTSDRAVEVALLNNPALQATYEDLGVSQADMVQAGLLTNPSFDGSIGFPLSSDGITETEFSIVQSFVDLFTLPLRKRVAKEQFQADTLRVAHEALATTAEVRQAFTEVQARQQLVALRREVFQAADAAADLSNRQRAAGNITVLALATEQASLEQARLELAQDELALVEAREHLTRLMGLYGARVQWTLAQKLPEVPAAESSLERLETLAIEQRLDIDAARKQTSLLWNALELARSTRFFGRVEVGVHTHRDANGPRLLGPTLSLELPIFDQRQALIAKLEAQHRQGENRLTELAVNARSEVRAARAKLVTLRNMAERYQKVVLPLRTTIVEESQRQYNAMQIGLPALLLARRDQVEAWRAYLETVRDYWMARADLERLVGGRLPSTAAPVPAPTSSPEPTHENHEAH</sequence>
<dbReference type="Gene3D" id="1.20.1600.10">
    <property type="entry name" value="Outer membrane efflux proteins (OEP)"/>
    <property type="match status" value="1"/>
</dbReference>
<dbReference type="GO" id="GO:0015562">
    <property type="term" value="F:efflux transmembrane transporter activity"/>
    <property type="evidence" value="ECO:0007669"/>
    <property type="project" value="InterPro"/>
</dbReference>
<dbReference type="SUPFAM" id="SSF56954">
    <property type="entry name" value="Outer membrane efflux proteins (OEP)"/>
    <property type="match status" value="1"/>
</dbReference>
<evidence type="ECO:0000256" key="3">
    <source>
        <dbReference type="SAM" id="MobiDB-lite"/>
    </source>
</evidence>
<evidence type="ECO:0000313" key="4">
    <source>
        <dbReference type="EMBL" id="NBC40297.1"/>
    </source>
</evidence>
<dbReference type="InterPro" id="IPR003423">
    <property type="entry name" value="OMP_efflux"/>
</dbReference>
<dbReference type="AlphaFoldDB" id="A0A7X4Y9L7"/>
<keyword evidence="2" id="KW-0175">Coiled coil</keyword>
<comment type="caution">
    <text evidence="4">The sequence shown here is derived from an EMBL/GenBank/DDBJ whole genome shotgun (WGS) entry which is preliminary data.</text>
</comment>
<comment type="similarity">
    <text evidence="1">Belongs to the outer membrane factor (OMF) (TC 1.B.17) family.</text>
</comment>
<feature type="region of interest" description="Disordered" evidence="3">
    <location>
        <begin position="422"/>
        <end position="446"/>
    </location>
</feature>
<reference evidence="4 5" key="1">
    <citation type="submission" date="2020-01" db="EMBL/GenBank/DDBJ databases">
        <title>The draft genome sequence of Corallococcus exiguus DSM 14696.</title>
        <authorList>
            <person name="Zhang X."/>
            <person name="Zhu H."/>
        </authorList>
    </citation>
    <scope>NUCLEOTIDE SEQUENCE [LARGE SCALE GENOMIC DNA]</scope>
    <source>
        <strain evidence="4 5">DSM 14696</strain>
    </source>
</reference>
<keyword evidence="5" id="KW-1185">Reference proteome</keyword>
<protein>
    <submittedName>
        <fullName evidence="4">TolC family protein</fullName>
    </submittedName>
</protein>
<gene>
    <name evidence="4" type="ORF">GTZ93_10715</name>
</gene>
<dbReference type="Pfam" id="PF02321">
    <property type="entry name" value="OEP"/>
    <property type="match status" value="1"/>
</dbReference>
<dbReference type="PANTHER" id="PTHR30203">
    <property type="entry name" value="OUTER MEMBRANE CATION EFFLUX PROTEIN"/>
    <property type="match status" value="1"/>
</dbReference>
<evidence type="ECO:0000313" key="5">
    <source>
        <dbReference type="Proteomes" id="UP000537825"/>
    </source>
</evidence>
<organism evidence="4 5">
    <name type="scientific">Corallococcus exiguus</name>
    <dbReference type="NCBI Taxonomy" id="83462"/>
    <lineage>
        <taxon>Bacteria</taxon>
        <taxon>Pseudomonadati</taxon>
        <taxon>Myxococcota</taxon>
        <taxon>Myxococcia</taxon>
        <taxon>Myxococcales</taxon>
        <taxon>Cystobacterineae</taxon>
        <taxon>Myxococcaceae</taxon>
        <taxon>Corallococcus</taxon>
    </lineage>
</organism>
<proteinExistence type="inferred from homology"/>
<evidence type="ECO:0000256" key="1">
    <source>
        <dbReference type="ARBA" id="ARBA00007613"/>
    </source>
</evidence>
<dbReference type="PANTHER" id="PTHR30203:SF24">
    <property type="entry name" value="BLR4935 PROTEIN"/>
    <property type="match status" value="1"/>
</dbReference>
<accession>A0A7X4Y9L7</accession>
<dbReference type="RefSeq" id="WP_139915513.1">
    <property type="nucleotide sequence ID" value="NZ_CBCSLE010000158.1"/>
</dbReference>
<feature type="coiled-coil region" evidence="2">
    <location>
        <begin position="182"/>
        <end position="211"/>
    </location>
</feature>
<evidence type="ECO:0000256" key="2">
    <source>
        <dbReference type="SAM" id="Coils"/>
    </source>
</evidence>
<feature type="coiled-coil region" evidence="2">
    <location>
        <begin position="315"/>
        <end position="360"/>
    </location>
</feature>